<organism evidence="9 10">
    <name type="scientific">Adineta ricciae</name>
    <name type="common">Rotifer</name>
    <dbReference type="NCBI Taxonomy" id="249248"/>
    <lineage>
        <taxon>Eukaryota</taxon>
        <taxon>Metazoa</taxon>
        <taxon>Spiralia</taxon>
        <taxon>Gnathifera</taxon>
        <taxon>Rotifera</taxon>
        <taxon>Eurotatoria</taxon>
        <taxon>Bdelloidea</taxon>
        <taxon>Adinetida</taxon>
        <taxon>Adinetidae</taxon>
        <taxon>Adineta</taxon>
    </lineage>
</organism>
<evidence type="ECO:0000256" key="3">
    <source>
        <dbReference type="ARBA" id="ARBA00022490"/>
    </source>
</evidence>
<keyword evidence="4" id="KW-0547">Nucleotide-binding</keyword>
<gene>
    <name evidence="9" type="ORF">XAT740_LOCUS18568</name>
</gene>
<evidence type="ECO:0000313" key="10">
    <source>
        <dbReference type="Proteomes" id="UP000663828"/>
    </source>
</evidence>
<evidence type="ECO:0000256" key="2">
    <source>
        <dbReference type="ARBA" id="ARBA00012202"/>
    </source>
</evidence>
<evidence type="ECO:0000313" key="9">
    <source>
        <dbReference type="EMBL" id="CAF1105158.1"/>
    </source>
</evidence>
<dbReference type="EC" id="4.6.1.2" evidence="2"/>
<dbReference type="CDD" id="cd07302">
    <property type="entry name" value="CHD"/>
    <property type="match status" value="1"/>
</dbReference>
<sequence length="755" mass="86379">MVYGILLESIVQCFILEKHDKILLEQVEEYVQFSLSHLNLFDLYDDDLMIRIAEVYGQTIWKRVVQELNFEHESFTTLDRYDETLIEKVAECLSELLHEGGPDLYMQFFGECFVKFFTNYGYDKILRVAGRHFRDFLHSIDQLHDSTRFSFPKMKSPLFHVTEEDDNGAILHYKSKRRGFQRYIVGQLKECALRFFKEDIFVRIQDDISSNEYTHIIFRVDFNNFMARSIERRLMQGPILPDVTSATFFKVFPFAILLDPQMRIYHLGHSIKNIFPADTVLIGRYLEDVFRLVRPDILLEWSRVLSYGRHIVFVIESKTPLRPSPSTSTKKFGSNNSQIRLKGQMKLIAAWNMIVFLCHPVLTTTEEMLSVGLFLHDLNFYDGSSEILIAGMQHARSLQAAIDKQHAWITKLQSSKLELQEWRRKGRRLLYSMMPRHIAQMLQEGVLANSICESHKLLTVLFAYSIDFKDVVQKLDPQQIVESINATVNAFDQCAEHFDVFKVETKADSSYMVVAGIQDRPVQSQRRESIASQSTTYSFSLTDELATDMKNPLGLNHAELVAGLALELVKSSKRVINPVTKQPFRVKFGFHSGPAVGGIVGAKNFQYCLFGDTINTASRITTTGEPGRIHLSDTSYALLKDSLYFDIEYKGRTELKGKGSVDTYWLIGPKPAYTSVIEQDRYDMDDEDHEAPTFNSSNIFEGNTARTCNDPVADLSTPASPRKSTTVNGINKRTSSIIDQCPFSGRKIEVQPAGI</sequence>
<evidence type="ECO:0000256" key="4">
    <source>
        <dbReference type="ARBA" id="ARBA00022741"/>
    </source>
</evidence>
<reference evidence="9" key="1">
    <citation type="submission" date="2021-02" db="EMBL/GenBank/DDBJ databases">
        <authorList>
            <person name="Nowell W R."/>
        </authorList>
    </citation>
    <scope>NUCLEOTIDE SEQUENCE</scope>
</reference>
<evidence type="ECO:0000256" key="1">
    <source>
        <dbReference type="ARBA" id="ARBA00004496"/>
    </source>
</evidence>
<dbReference type="PANTHER" id="PTHR45655">
    <property type="entry name" value="GUANYLATE CYCLASE SOLUBLE SUBUNIT BETA-2"/>
    <property type="match status" value="1"/>
</dbReference>
<dbReference type="AlphaFoldDB" id="A0A814PGD1"/>
<feature type="domain" description="Guanylate cyclase" evidence="8">
    <location>
        <begin position="459"/>
        <end position="621"/>
    </location>
</feature>
<dbReference type="GO" id="GO:0020037">
    <property type="term" value="F:heme binding"/>
    <property type="evidence" value="ECO:0007669"/>
    <property type="project" value="InterPro"/>
</dbReference>
<dbReference type="SUPFAM" id="SSF55073">
    <property type="entry name" value="Nucleotide cyclase"/>
    <property type="match status" value="1"/>
</dbReference>
<dbReference type="Gene3D" id="6.10.250.780">
    <property type="match status" value="1"/>
</dbReference>
<dbReference type="Pfam" id="PF07700">
    <property type="entry name" value="HNOB"/>
    <property type="match status" value="1"/>
</dbReference>
<keyword evidence="7" id="KW-0141">cGMP biosynthesis</keyword>
<proteinExistence type="predicted"/>
<dbReference type="Gene3D" id="3.30.450.260">
    <property type="entry name" value="Haem NO binding associated domain"/>
    <property type="match status" value="1"/>
</dbReference>
<dbReference type="PANTHER" id="PTHR45655:SF5">
    <property type="entry name" value="SOLUBLE GUANYLATE CYCLASE 89DA-RELATED"/>
    <property type="match status" value="1"/>
</dbReference>
<dbReference type="SUPFAM" id="SSF111126">
    <property type="entry name" value="Ligand-binding domain in the NO signalling and Golgi transport"/>
    <property type="match status" value="1"/>
</dbReference>
<dbReference type="Pfam" id="PF07701">
    <property type="entry name" value="HNOBA"/>
    <property type="match status" value="1"/>
</dbReference>
<comment type="subcellular location">
    <subcellularLocation>
        <location evidence="1">Cytoplasm</location>
    </subcellularLocation>
</comment>
<dbReference type="GO" id="GO:0005525">
    <property type="term" value="F:GTP binding"/>
    <property type="evidence" value="ECO:0007669"/>
    <property type="project" value="UniProtKB-KW"/>
</dbReference>
<dbReference type="InterPro" id="IPR024096">
    <property type="entry name" value="NO_sig/Golgi_transp_ligand-bd"/>
</dbReference>
<keyword evidence="10" id="KW-1185">Reference proteome</keyword>
<dbReference type="GO" id="GO:0008074">
    <property type="term" value="C:guanylate cyclase complex, soluble"/>
    <property type="evidence" value="ECO:0007669"/>
    <property type="project" value="TreeGrafter"/>
</dbReference>
<evidence type="ECO:0000259" key="8">
    <source>
        <dbReference type="PROSITE" id="PS50125"/>
    </source>
</evidence>
<dbReference type="GO" id="GO:0019934">
    <property type="term" value="P:cGMP-mediated signaling"/>
    <property type="evidence" value="ECO:0007669"/>
    <property type="project" value="TreeGrafter"/>
</dbReference>
<evidence type="ECO:0000256" key="5">
    <source>
        <dbReference type="ARBA" id="ARBA00023134"/>
    </source>
</evidence>
<dbReference type="PROSITE" id="PS50125">
    <property type="entry name" value="GUANYLATE_CYCLASE_2"/>
    <property type="match status" value="1"/>
</dbReference>
<keyword evidence="3" id="KW-0963">Cytoplasm</keyword>
<dbReference type="EMBL" id="CAJNOR010001242">
    <property type="protein sequence ID" value="CAF1105158.1"/>
    <property type="molecule type" value="Genomic_DNA"/>
</dbReference>
<dbReference type="SMART" id="SM00044">
    <property type="entry name" value="CYCc"/>
    <property type="match status" value="1"/>
</dbReference>
<evidence type="ECO:0000256" key="6">
    <source>
        <dbReference type="ARBA" id="ARBA00023239"/>
    </source>
</evidence>
<dbReference type="Gene3D" id="3.30.70.1230">
    <property type="entry name" value="Nucleotide cyclase"/>
    <property type="match status" value="1"/>
</dbReference>
<dbReference type="InterPro" id="IPR038158">
    <property type="entry name" value="H-NOX_domain_sf"/>
</dbReference>
<evidence type="ECO:0000256" key="7">
    <source>
        <dbReference type="ARBA" id="ARBA00023293"/>
    </source>
</evidence>
<keyword evidence="5" id="KW-0342">GTP-binding</keyword>
<dbReference type="GO" id="GO:0070482">
    <property type="term" value="P:response to oxygen levels"/>
    <property type="evidence" value="ECO:0007669"/>
    <property type="project" value="TreeGrafter"/>
</dbReference>
<dbReference type="InterPro" id="IPR011645">
    <property type="entry name" value="HNOB_dom_associated"/>
</dbReference>
<dbReference type="InterPro" id="IPR011644">
    <property type="entry name" value="Heme_NO-bd"/>
</dbReference>
<accession>A0A814PGD1</accession>
<dbReference type="InterPro" id="IPR001054">
    <property type="entry name" value="A/G_cyclase"/>
</dbReference>
<name>A0A814PGD1_ADIRI</name>
<dbReference type="InterPro" id="IPR042463">
    <property type="entry name" value="HNOB_dom_associated_sf"/>
</dbReference>
<keyword evidence="6" id="KW-0456">Lyase</keyword>
<dbReference type="Proteomes" id="UP000663828">
    <property type="component" value="Unassembled WGS sequence"/>
</dbReference>
<dbReference type="InterPro" id="IPR029787">
    <property type="entry name" value="Nucleotide_cyclase"/>
</dbReference>
<dbReference type="Pfam" id="PF00211">
    <property type="entry name" value="Guanylate_cyc"/>
    <property type="match status" value="1"/>
</dbReference>
<comment type="caution">
    <text evidence="9">The sequence shown here is derived from an EMBL/GenBank/DDBJ whole genome shotgun (WGS) entry which is preliminary data.</text>
</comment>
<dbReference type="GO" id="GO:0004383">
    <property type="term" value="F:guanylate cyclase activity"/>
    <property type="evidence" value="ECO:0007669"/>
    <property type="project" value="UniProtKB-EC"/>
</dbReference>
<dbReference type="Gene3D" id="3.90.1520.10">
    <property type="entry name" value="H-NOX domain"/>
    <property type="match status" value="1"/>
</dbReference>
<protein>
    <recommendedName>
        <fullName evidence="2">guanylate cyclase</fullName>
        <ecNumber evidence="2">4.6.1.2</ecNumber>
    </recommendedName>
</protein>